<evidence type="ECO:0000313" key="2">
    <source>
        <dbReference type="Proteomes" id="UP001058074"/>
    </source>
</evidence>
<accession>A0ACB5RAQ3</accession>
<comment type="caution">
    <text evidence="1">The sequence shown here is derived from an EMBL/GenBank/DDBJ whole genome shotgun (WGS) entry which is preliminary data.</text>
</comment>
<evidence type="ECO:0000313" key="1">
    <source>
        <dbReference type="EMBL" id="GKX66110.1"/>
    </source>
</evidence>
<dbReference type="EMBL" id="BROD01000001">
    <property type="protein sequence ID" value="GKX66110.1"/>
    <property type="molecule type" value="Genomic_DNA"/>
</dbReference>
<protein>
    <submittedName>
        <fullName evidence="1">Methenyltetrahydrofolate cyclohydrolase</fullName>
    </submittedName>
</protein>
<reference evidence="1" key="1">
    <citation type="journal article" date="2025" name="Int. J. Syst. Evol. Microbiol.">
        <title>Inconstantimicrobium mannanitabidum sp. nov., a novel member of the family Clostridiaceae isolated from anoxic soil under the treatment of reductive soil disinfestation.</title>
        <authorList>
            <person name="Ueki A."/>
            <person name="Tonouchi A."/>
            <person name="Honma S."/>
            <person name="Kaku N."/>
            <person name="Ueki K."/>
        </authorList>
    </citation>
    <scope>NUCLEOTIDE SEQUENCE</scope>
    <source>
        <strain evidence="1">TW13</strain>
    </source>
</reference>
<organism evidence="1 2">
    <name type="scientific">Inconstantimicrobium mannanitabidum</name>
    <dbReference type="NCBI Taxonomy" id="1604901"/>
    <lineage>
        <taxon>Bacteria</taxon>
        <taxon>Bacillati</taxon>
        <taxon>Bacillota</taxon>
        <taxon>Clostridia</taxon>
        <taxon>Eubacteriales</taxon>
        <taxon>Clostridiaceae</taxon>
        <taxon>Inconstantimicrobium</taxon>
    </lineage>
</organism>
<dbReference type="Proteomes" id="UP001058074">
    <property type="component" value="Unassembled WGS sequence"/>
</dbReference>
<keyword evidence="2" id="KW-1185">Reference proteome</keyword>
<sequence>MMKNLTIEQFIDELSSNKPTPGGGGVAALSAAMSAGLNSMVYSLTVDKKAFASLDEEIKNKVLNSYEEAMKSAKDFMEYIEMDKEAFSKLMDCYKLPKDTEEHIKIRNREISIATEQAMIVPFRLMDKAKRFYDNIEVALDFGNKNLLSDVAVAVIMLNAAIEASIINVKVNYACLDGNDKIKGILEEAENIVKTSENNKRRIMEKMSF</sequence>
<gene>
    <name evidence="1" type="ORF">rsdtw13_13680</name>
</gene>
<name>A0ACB5RAQ3_9CLOT</name>
<proteinExistence type="predicted"/>